<accession>A0A1I9G304</accession>
<organism evidence="2">
    <name type="scientific">Brugia malayi</name>
    <name type="common">Filarial nematode worm</name>
    <dbReference type="NCBI Taxonomy" id="6279"/>
    <lineage>
        <taxon>Eukaryota</taxon>
        <taxon>Metazoa</taxon>
        <taxon>Ecdysozoa</taxon>
        <taxon>Nematoda</taxon>
        <taxon>Chromadorea</taxon>
        <taxon>Rhabditida</taxon>
        <taxon>Spirurina</taxon>
        <taxon>Spiruromorpha</taxon>
        <taxon>Filarioidea</taxon>
        <taxon>Onchocercidae</taxon>
        <taxon>Brugia</taxon>
    </lineage>
</organism>
<reference evidence="2" key="1">
    <citation type="journal article" date="2007" name="Science">
        <title>Draft genome of the filarial nematode parasite Brugia malayi.</title>
        <authorList>
            <person name="Ghedin E."/>
            <person name="Wang S."/>
            <person name="Spiro D."/>
            <person name="Caler E."/>
            <person name="Zhao Q."/>
            <person name="Crabtree J."/>
            <person name="Allen J.E."/>
            <person name="Delcher A.L."/>
            <person name="Guiliano D.B."/>
            <person name="Miranda-Saavedra D."/>
            <person name="Angiuoli S.V."/>
            <person name="Creasy T."/>
            <person name="Amedeo P."/>
            <person name="Haas B."/>
            <person name="El-Sayed N.M."/>
            <person name="Wortman J.R."/>
            <person name="Feldblyum T."/>
            <person name="Tallon L."/>
            <person name="Schatz M."/>
            <person name="Shumway M."/>
            <person name="Koo H."/>
            <person name="Salzberg S.L."/>
            <person name="Schobel S."/>
            <person name="Pertea M."/>
            <person name="Pop M."/>
            <person name="White O."/>
            <person name="Barton G.J."/>
            <person name="Carlow C.K."/>
            <person name="Crawford M.J."/>
            <person name="Daub J."/>
            <person name="Dimmic M.W."/>
            <person name="Estes C.F."/>
            <person name="Foster J.M."/>
            <person name="Ganatra M."/>
            <person name="Gregory W.F."/>
            <person name="Johnson N.M."/>
            <person name="Jin J."/>
            <person name="Komuniecki R."/>
            <person name="Korf I."/>
            <person name="Kumar S."/>
            <person name="Laney S."/>
            <person name="Li B.W."/>
            <person name="Li W."/>
            <person name="Lindblom T.H."/>
            <person name="Lustigman S."/>
            <person name="Ma D."/>
            <person name="Maina C.V."/>
            <person name="Martin D.M."/>
            <person name="McCarter J.P."/>
            <person name="McReynolds L."/>
            <person name="Mitreva M."/>
            <person name="Nutman T.B."/>
            <person name="Parkinson J."/>
            <person name="Peregrin-Alvarez J.M."/>
            <person name="Poole C."/>
            <person name="Ren Q."/>
            <person name="Saunders L."/>
            <person name="Sluder A.E."/>
            <person name="Smith K."/>
            <person name="Stanke M."/>
            <person name="Unnasch T.R."/>
            <person name="Ware J."/>
            <person name="Wei A.D."/>
            <person name="Weil G."/>
            <person name="Williams D.J."/>
            <person name="Zhang Y."/>
            <person name="Williams S.A."/>
            <person name="Fraser-Liggett C."/>
            <person name="Slatko B."/>
            <person name="Blaxter M.L."/>
            <person name="Scott A.L."/>
        </authorList>
    </citation>
    <scope>NUCLEOTIDE SEQUENCE</scope>
    <source>
        <strain evidence="2">FR3</strain>
    </source>
</reference>
<sequence>MIGLFELQEIRKAKVCLLSFLIITLSFLSYIFKSKTKV</sequence>
<protein>
    <submittedName>
        <fullName evidence="2">Bm532</fullName>
    </submittedName>
</protein>
<evidence type="ECO:0000313" key="2">
    <source>
        <dbReference type="EMBL" id="CDP97339.1"/>
    </source>
</evidence>
<feature type="transmembrane region" description="Helical" evidence="1">
    <location>
        <begin position="12"/>
        <end position="32"/>
    </location>
</feature>
<dbReference type="AlphaFoldDB" id="A0A1I9G304"/>
<evidence type="ECO:0000256" key="1">
    <source>
        <dbReference type="SAM" id="Phobius"/>
    </source>
</evidence>
<reference evidence="2" key="2">
    <citation type="submission" date="2012-12" db="EMBL/GenBank/DDBJ databases">
        <authorList>
            <consortium name="WormBase Consortium"/>
            <person name="Ghedin E."/>
            <person name="Paulini M."/>
        </authorList>
    </citation>
    <scope>NUCLEOTIDE SEQUENCE</scope>
    <source>
        <strain evidence="2">FR3</strain>
    </source>
</reference>
<name>A0A1I9G304_BRUMA</name>
<proteinExistence type="predicted"/>
<dbReference type="EMBL" id="LN856981">
    <property type="protein sequence ID" value="CDP97339.1"/>
    <property type="molecule type" value="Genomic_DNA"/>
</dbReference>
<keyword evidence="1" id="KW-1133">Transmembrane helix</keyword>
<keyword evidence="1" id="KW-0472">Membrane</keyword>
<keyword evidence="1" id="KW-0812">Transmembrane</keyword>
<gene>
    <name evidence="2" type="primary">Bm532</name>
    <name evidence="2" type="ORF">BM_Bm532</name>
</gene>